<keyword evidence="3" id="KW-1185">Reference proteome</keyword>
<proteinExistence type="predicted"/>
<organism evidence="2 3">
    <name type="scientific">Streptomyces spinoverrucosus</name>
    <dbReference type="NCBI Taxonomy" id="284043"/>
    <lineage>
        <taxon>Bacteria</taxon>
        <taxon>Bacillati</taxon>
        <taxon>Actinomycetota</taxon>
        <taxon>Actinomycetes</taxon>
        <taxon>Kitasatosporales</taxon>
        <taxon>Streptomycetaceae</taxon>
        <taxon>Streptomyces</taxon>
    </lineage>
</organism>
<name>A0A4Y3VSU3_9ACTN</name>
<dbReference type="AlphaFoldDB" id="A0A4Y3VSU3"/>
<sequence length="129" mass="13712">MESASKAITPLRLLPWTSPESKPCFLVTDGEDGYLSRLADHTEAVQLATGADVLACARKVLNDPMSPHAELRYAGIRLAECLSDALRVAESRGLRLSARVTDIEEDEDAGDIAGSSPDVPDDTESGGSQ</sequence>
<reference evidence="2 3" key="1">
    <citation type="submission" date="2019-06" db="EMBL/GenBank/DDBJ databases">
        <title>Whole genome shotgun sequence of Streptomyces spinoverrucosus NBRC 14228.</title>
        <authorList>
            <person name="Hosoyama A."/>
            <person name="Uohara A."/>
            <person name="Ohji S."/>
            <person name="Ichikawa N."/>
        </authorList>
    </citation>
    <scope>NUCLEOTIDE SEQUENCE [LARGE SCALE GENOMIC DNA]</scope>
    <source>
        <strain evidence="2 3">NBRC 14228</strain>
    </source>
</reference>
<accession>A0A4Y3VSU3</accession>
<comment type="caution">
    <text evidence="2">The sequence shown here is derived from an EMBL/GenBank/DDBJ whole genome shotgun (WGS) entry which is preliminary data.</text>
</comment>
<gene>
    <name evidence="2" type="ORF">SSP24_63750</name>
</gene>
<feature type="region of interest" description="Disordered" evidence="1">
    <location>
        <begin position="101"/>
        <end position="129"/>
    </location>
</feature>
<evidence type="ECO:0000313" key="3">
    <source>
        <dbReference type="Proteomes" id="UP000317881"/>
    </source>
</evidence>
<protein>
    <submittedName>
        <fullName evidence="2">Uncharacterized protein</fullName>
    </submittedName>
</protein>
<evidence type="ECO:0000256" key="1">
    <source>
        <dbReference type="SAM" id="MobiDB-lite"/>
    </source>
</evidence>
<dbReference type="EMBL" id="BJND01000057">
    <property type="protein sequence ID" value="GEC08720.1"/>
    <property type="molecule type" value="Genomic_DNA"/>
</dbReference>
<evidence type="ECO:0000313" key="2">
    <source>
        <dbReference type="EMBL" id="GEC08720.1"/>
    </source>
</evidence>
<feature type="compositionally biased region" description="Acidic residues" evidence="1">
    <location>
        <begin position="119"/>
        <end position="129"/>
    </location>
</feature>
<dbReference type="RefSeq" id="WP_229865089.1">
    <property type="nucleotide sequence ID" value="NZ_BJND01000057.1"/>
</dbReference>
<dbReference type="Proteomes" id="UP000317881">
    <property type="component" value="Unassembled WGS sequence"/>
</dbReference>